<dbReference type="InterPro" id="IPR011029">
    <property type="entry name" value="DEATH-like_dom_sf"/>
</dbReference>
<feature type="region of interest" description="Disordered" evidence="1">
    <location>
        <begin position="699"/>
        <end position="759"/>
    </location>
</feature>
<comment type="caution">
    <text evidence="3">The sequence shown here is derived from an EMBL/GenBank/DDBJ whole genome shotgun (WGS) entry which is preliminary data.</text>
</comment>
<keyword evidence="4" id="KW-1185">Reference proteome</keyword>
<evidence type="ECO:0000259" key="2">
    <source>
        <dbReference type="PROSITE" id="PS50017"/>
    </source>
</evidence>
<feature type="compositionally biased region" description="Polar residues" evidence="1">
    <location>
        <begin position="730"/>
        <end position="745"/>
    </location>
</feature>
<proteinExistence type="predicted"/>
<protein>
    <recommendedName>
        <fullName evidence="2">Death domain-containing protein</fullName>
    </recommendedName>
</protein>
<dbReference type="Pfam" id="PF00531">
    <property type="entry name" value="Death"/>
    <property type="match status" value="1"/>
</dbReference>
<gene>
    <name evidence="3" type="ORF">PEVE_00014630</name>
</gene>
<dbReference type="Proteomes" id="UP001159427">
    <property type="component" value="Unassembled WGS sequence"/>
</dbReference>
<evidence type="ECO:0000256" key="1">
    <source>
        <dbReference type="SAM" id="MobiDB-lite"/>
    </source>
</evidence>
<dbReference type="Gene3D" id="1.10.533.10">
    <property type="entry name" value="Death Domain, Fas"/>
    <property type="match status" value="1"/>
</dbReference>
<feature type="compositionally biased region" description="Acidic residues" evidence="1">
    <location>
        <begin position="710"/>
        <end position="727"/>
    </location>
</feature>
<organism evidence="3 4">
    <name type="scientific">Porites evermanni</name>
    <dbReference type="NCBI Taxonomy" id="104178"/>
    <lineage>
        <taxon>Eukaryota</taxon>
        <taxon>Metazoa</taxon>
        <taxon>Cnidaria</taxon>
        <taxon>Anthozoa</taxon>
        <taxon>Hexacorallia</taxon>
        <taxon>Scleractinia</taxon>
        <taxon>Fungiina</taxon>
        <taxon>Poritidae</taxon>
        <taxon>Porites</taxon>
    </lineage>
</organism>
<accession>A0ABN8RZY8</accession>
<dbReference type="SUPFAM" id="SSF47986">
    <property type="entry name" value="DEATH domain"/>
    <property type="match status" value="1"/>
</dbReference>
<evidence type="ECO:0000313" key="3">
    <source>
        <dbReference type="EMBL" id="CAH3183033.1"/>
    </source>
</evidence>
<evidence type="ECO:0000313" key="4">
    <source>
        <dbReference type="Proteomes" id="UP001159427"/>
    </source>
</evidence>
<reference evidence="3 4" key="1">
    <citation type="submission" date="2022-05" db="EMBL/GenBank/DDBJ databases">
        <authorList>
            <consortium name="Genoscope - CEA"/>
            <person name="William W."/>
        </authorList>
    </citation>
    <scope>NUCLEOTIDE SEQUENCE [LARGE SCALE GENOMIC DNA]</scope>
</reference>
<dbReference type="InterPro" id="IPR000488">
    <property type="entry name" value="Death_dom"/>
</dbReference>
<dbReference type="EMBL" id="CALNXI010002103">
    <property type="protein sequence ID" value="CAH3183033.1"/>
    <property type="molecule type" value="Genomic_DNA"/>
</dbReference>
<dbReference type="PROSITE" id="PS50017">
    <property type="entry name" value="DEATH_DOMAIN"/>
    <property type="match status" value="1"/>
</dbReference>
<feature type="domain" description="Death" evidence="2">
    <location>
        <begin position="760"/>
        <end position="827"/>
    </location>
</feature>
<name>A0ABN8RZY8_9CNID</name>
<dbReference type="CDD" id="cd01670">
    <property type="entry name" value="Death"/>
    <property type="match status" value="1"/>
</dbReference>
<sequence length="844" mass="96381">MPFWSRGLSEARPTRRAYPRWRYSRKCLKVSADLIEFHNKWKTIMSTLAEITGVGRDDLKKKFQLEPQFLYDPNRSDNLAFMSPLVLLRDSELKPGGYQDHGPKTTLGRIAKDILEPEGHMLFQVPEVTYLHLGYGKKSANKKGKMAINEVAAKEWKSFLNMSRFTPRTPDEEETMEIDFPTPADTQALEVESTDAGSGDPRIIQPFESGLKIPLKGRYVLLFSILLIFFDKKKKKREEDSTRNEDKIGANKVSDFLLFWIIPHLLNFNQRKVHEIIQHHRSKESEFHNFVEKSASDIIKESFESPEFCDDLQDVIEKKYRDCYGEKMDTKYKLFKTEDGSPIIVVPKNYQVKQMPAALEDIGKDWRKIGDVTLLDDVMKKFIKDPEIQMDFFLSMRDLKHRQGIDYAIILPDEKTFSELLSRVRAESAQILTQVKGCGRKLIAPRMALITETNKHLTVCFSYFQGSGADVVAALFRAIGAHYLDHFTLAILHGLCLKFGDPEWELKVGSLYPVKSARKIKFTQYSLNMKQMKEMKPLDFSEAQGRFCRTEFPETYESFEQAIREDLLNIGDIISKANKTQEDVPIASAPKFETDEEFTVGYSIACQEGRLRGIPSEVDKRLKKFKIKAVNLNGCLLSSLAKCGRRSNIGVVLAINDLCKKDGCLVPVRLKDAIRRIITYFVQAVIVAGLPEVYPAEPDEVDRRDIECSTSEDEDDDGEQMQVEDEAASASATVASRPAATSSCATERPSMLQVKQGTPSNEELEMLSVDIAQGWKALGRRLEIDDARLTGFHKENEEYSEKPYKMLLYWKNKKGSDATYKILYHALCHELVNRKDLAEKLCCE</sequence>